<gene>
    <name evidence="3" type="ORF">ARMGADRAFT_1093250</name>
</gene>
<accession>A0A2H3C8C6</accession>
<feature type="region of interest" description="Disordered" evidence="1">
    <location>
        <begin position="316"/>
        <end position="347"/>
    </location>
</feature>
<keyword evidence="2" id="KW-1133">Transmembrane helix</keyword>
<feature type="transmembrane region" description="Helical" evidence="2">
    <location>
        <begin position="179"/>
        <end position="200"/>
    </location>
</feature>
<dbReference type="EMBL" id="KZ293786">
    <property type="protein sequence ID" value="PBK79319.1"/>
    <property type="molecule type" value="Genomic_DNA"/>
</dbReference>
<feature type="transmembrane region" description="Helical" evidence="2">
    <location>
        <begin position="220"/>
        <end position="242"/>
    </location>
</feature>
<evidence type="ECO:0000256" key="1">
    <source>
        <dbReference type="SAM" id="MobiDB-lite"/>
    </source>
</evidence>
<feature type="compositionally biased region" description="Basic and acidic residues" evidence="1">
    <location>
        <begin position="324"/>
        <end position="334"/>
    </location>
</feature>
<name>A0A2H3C8C6_ARMGA</name>
<feature type="compositionally biased region" description="Polar residues" evidence="1">
    <location>
        <begin position="336"/>
        <end position="347"/>
    </location>
</feature>
<keyword evidence="2" id="KW-0472">Membrane</keyword>
<evidence type="ECO:0000313" key="4">
    <source>
        <dbReference type="Proteomes" id="UP000217790"/>
    </source>
</evidence>
<dbReference type="OrthoDB" id="2971926at2759"/>
<feature type="transmembrane region" description="Helical" evidence="2">
    <location>
        <begin position="64"/>
        <end position="84"/>
    </location>
</feature>
<reference evidence="4" key="1">
    <citation type="journal article" date="2017" name="Nat. Ecol. Evol.">
        <title>Genome expansion and lineage-specific genetic innovations in the forest pathogenic fungi Armillaria.</title>
        <authorList>
            <person name="Sipos G."/>
            <person name="Prasanna A.N."/>
            <person name="Walter M.C."/>
            <person name="O'Connor E."/>
            <person name="Balint B."/>
            <person name="Krizsan K."/>
            <person name="Kiss B."/>
            <person name="Hess J."/>
            <person name="Varga T."/>
            <person name="Slot J."/>
            <person name="Riley R."/>
            <person name="Boka B."/>
            <person name="Rigling D."/>
            <person name="Barry K."/>
            <person name="Lee J."/>
            <person name="Mihaltcheva S."/>
            <person name="LaButti K."/>
            <person name="Lipzen A."/>
            <person name="Waldron R."/>
            <person name="Moloney N.M."/>
            <person name="Sperisen C."/>
            <person name="Kredics L."/>
            <person name="Vagvoelgyi C."/>
            <person name="Patrignani A."/>
            <person name="Fitzpatrick D."/>
            <person name="Nagy I."/>
            <person name="Doyle S."/>
            <person name="Anderson J.B."/>
            <person name="Grigoriev I.V."/>
            <person name="Gueldener U."/>
            <person name="Muensterkoetter M."/>
            <person name="Nagy L.G."/>
        </authorList>
    </citation>
    <scope>NUCLEOTIDE SEQUENCE [LARGE SCALE GENOMIC DNA]</scope>
    <source>
        <strain evidence="4">Ar21-2</strain>
    </source>
</reference>
<dbReference type="OMA" id="SAIAFRM"/>
<evidence type="ECO:0000256" key="2">
    <source>
        <dbReference type="SAM" id="Phobius"/>
    </source>
</evidence>
<dbReference type="AlphaFoldDB" id="A0A2H3C8C6"/>
<feature type="transmembrane region" description="Helical" evidence="2">
    <location>
        <begin position="34"/>
        <end position="52"/>
    </location>
</feature>
<organism evidence="3 4">
    <name type="scientific">Armillaria gallica</name>
    <name type="common">Bulbous honey fungus</name>
    <name type="synonym">Armillaria bulbosa</name>
    <dbReference type="NCBI Taxonomy" id="47427"/>
    <lineage>
        <taxon>Eukaryota</taxon>
        <taxon>Fungi</taxon>
        <taxon>Dikarya</taxon>
        <taxon>Basidiomycota</taxon>
        <taxon>Agaricomycotina</taxon>
        <taxon>Agaricomycetes</taxon>
        <taxon>Agaricomycetidae</taxon>
        <taxon>Agaricales</taxon>
        <taxon>Marasmiineae</taxon>
        <taxon>Physalacriaceae</taxon>
        <taxon>Armillaria</taxon>
    </lineage>
</organism>
<proteinExistence type="predicted"/>
<protein>
    <submittedName>
        <fullName evidence="3">Uncharacterized protein</fullName>
    </submittedName>
</protein>
<feature type="transmembrane region" description="Helical" evidence="2">
    <location>
        <begin position="110"/>
        <end position="133"/>
    </location>
</feature>
<sequence>MAIQTNTPSDVSDATKARIFEILDVDLNVSILESLLQGMYTGIFVVTLWNIFMNKVQHIGRAMVIILTLLHIITTVNFVVVWFWSDTYSHFVDNAQTSLTNYFASYNPPIIITVGEGIMAAICTILADSTIIWRCWIVWGRRWPSILPPVLLISAIAFRMVATYELYVAPFQYSRFFTPYLSCVLATTLWCTLLIIYRIVTVARAGDGAGDGLRAYRHVLEVLIESSALYSVSLILCTAFYARSDVKFGYFDTFAAISRGIAPTLLVGRVAAGHARPDDTWQGSVISGSLRFGSHAEGQSSLRSDLEAQQERGDEYVHPALTDNQKDTAGDRHRTLTGTQENIGIDL</sequence>
<keyword evidence="2" id="KW-0812">Transmembrane</keyword>
<dbReference type="Proteomes" id="UP000217790">
    <property type="component" value="Unassembled WGS sequence"/>
</dbReference>
<keyword evidence="4" id="KW-1185">Reference proteome</keyword>
<feature type="transmembrane region" description="Helical" evidence="2">
    <location>
        <begin position="145"/>
        <end position="167"/>
    </location>
</feature>
<dbReference type="InParanoid" id="A0A2H3C8C6"/>
<evidence type="ECO:0000313" key="3">
    <source>
        <dbReference type="EMBL" id="PBK79319.1"/>
    </source>
</evidence>